<sequence>MSPHGIAAPTRQHSDLTLVALGRELDVAATDKEKAEPRSLVHVVSRQVQDSKPHVPPQYRPSVDPASPPLEAIDEYDIAPVDQPPEIQALQDREPFAILARHLSGPAFEPPPDGGLEAWLVVMGAWFVLFVQFGINGLMAMARDCWLLWERQPQ</sequence>
<name>A0ACC2W944_9TREE</name>
<dbReference type="Proteomes" id="UP001241377">
    <property type="component" value="Unassembled WGS sequence"/>
</dbReference>
<accession>A0ACC2W944</accession>
<dbReference type="EMBL" id="JASBWR010000021">
    <property type="protein sequence ID" value="KAJ9108280.1"/>
    <property type="molecule type" value="Genomic_DNA"/>
</dbReference>
<organism evidence="1 2">
    <name type="scientific">Naganishia cerealis</name>
    <dbReference type="NCBI Taxonomy" id="610337"/>
    <lineage>
        <taxon>Eukaryota</taxon>
        <taxon>Fungi</taxon>
        <taxon>Dikarya</taxon>
        <taxon>Basidiomycota</taxon>
        <taxon>Agaricomycotina</taxon>
        <taxon>Tremellomycetes</taxon>
        <taxon>Filobasidiales</taxon>
        <taxon>Filobasidiaceae</taxon>
        <taxon>Naganishia</taxon>
    </lineage>
</organism>
<comment type="caution">
    <text evidence="1">The sequence shown here is derived from an EMBL/GenBank/DDBJ whole genome shotgun (WGS) entry which is preliminary data.</text>
</comment>
<proteinExistence type="predicted"/>
<evidence type="ECO:0000313" key="2">
    <source>
        <dbReference type="Proteomes" id="UP001241377"/>
    </source>
</evidence>
<keyword evidence="2" id="KW-1185">Reference proteome</keyword>
<reference evidence="1" key="1">
    <citation type="submission" date="2023-04" db="EMBL/GenBank/DDBJ databases">
        <title>Draft Genome sequencing of Naganishia species isolated from polar environments using Oxford Nanopore Technology.</title>
        <authorList>
            <person name="Leo P."/>
            <person name="Venkateswaran K."/>
        </authorList>
    </citation>
    <scope>NUCLEOTIDE SEQUENCE</scope>
    <source>
        <strain evidence="1">MNA-CCFEE 5261</strain>
    </source>
</reference>
<protein>
    <submittedName>
        <fullName evidence="1">Uncharacterized protein</fullName>
    </submittedName>
</protein>
<evidence type="ECO:0000313" key="1">
    <source>
        <dbReference type="EMBL" id="KAJ9108280.1"/>
    </source>
</evidence>
<gene>
    <name evidence="1" type="ORF">QFC19_002528</name>
</gene>